<name>A0A0F9CFX2_9ZZZZ</name>
<organism evidence="1">
    <name type="scientific">marine sediment metagenome</name>
    <dbReference type="NCBI Taxonomy" id="412755"/>
    <lineage>
        <taxon>unclassified sequences</taxon>
        <taxon>metagenomes</taxon>
        <taxon>ecological metagenomes</taxon>
    </lineage>
</organism>
<comment type="caution">
    <text evidence="1">The sequence shown here is derived from an EMBL/GenBank/DDBJ whole genome shotgun (WGS) entry which is preliminary data.</text>
</comment>
<accession>A0A0F9CFX2</accession>
<reference evidence="1" key="1">
    <citation type="journal article" date="2015" name="Nature">
        <title>Complex archaea that bridge the gap between prokaryotes and eukaryotes.</title>
        <authorList>
            <person name="Spang A."/>
            <person name="Saw J.H."/>
            <person name="Jorgensen S.L."/>
            <person name="Zaremba-Niedzwiedzka K."/>
            <person name="Martijn J."/>
            <person name="Lind A.E."/>
            <person name="van Eijk R."/>
            <person name="Schleper C."/>
            <person name="Guy L."/>
            <person name="Ettema T.J."/>
        </authorList>
    </citation>
    <scope>NUCLEOTIDE SEQUENCE</scope>
</reference>
<proteinExistence type="predicted"/>
<protein>
    <submittedName>
        <fullName evidence="1">Uncharacterized protein</fullName>
    </submittedName>
</protein>
<gene>
    <name evidence="1" type="ORF">LCGC14_2329790</name>
</gene>
<evidence type="ECO:0000313" key="1">
    <source>
        <dbReference type="EMBL" id="KKL48014.1"/>
    </source>
</evidence>
<sequence>MANIEISRSFSRKLQVKQYEPAEFFCSAKQECDEKDVVDVSAKLDKICQDEVGKTISKFIKSMDAELNSRSIAKEKKENNFDANDFL</sequence>
<dbReference type="EMBL" id="LAZR01033460">
    <property type="protein sequence ID" value="KKL48014.1"/>
    <property type="molecule type" value="Genomic_DNA"/>
</dbReference>
<dbReference type="AlphaFoldDB" id="A0A0F9CFX2"/>